<dbReference type="FunFam" id="1.10.630.10:FF:000018">
    <property type="entry name" value="Cytochrome P450 monooxygenase"/>
    <property type="match status" value="1"/>
</dbReference>
<keyword evidence="4 7" id="KW-0560">Oxidoreductase</keyword>
<keyword evidence="3 7" id="KW-0479">Metal-binding</keyword>
<evidence type="ECO:0000256" key="5">
    <source>
        <dbReference type="ARBA" id="ARBA00023004"/>
    </source>
</evidence>
<dbReference type="AlphaFoldDB" id="A0A2T0N7P8"/>
<keyword evidence="5 7" id="KW-0408">Iron</keyword>
<dbReference type="PANTHER" id="PTHR46696:SF1">
    <property type="entry name" value="CYTOCHROME P450 YJIB-RELATED"/>
    <property type="match status" value="1"/>
</dbReference>
<comment type="similarity">
    <text evidence="1 7">Belongs to the cytochrome P450 family.</text>
</comment>
<evidence type="ECO:0000256" key="2">
    <source>
        <dbReference type="ARBA" id="ARBA00022617"/>
    </source>
</evidence>
<dbReference type="GO" id="GO:0005506">
    <property type="term" value="F:iron ion binding"/>
    <property type="evidence" value="ECO:0007669"/>
    <property type="project" value="InterPro"/>
</dbReference>
<dbReference type="InterPro" id="IPR001128">
    <property type="entry name" value="Cyt_P450"/>
</dbReference>
<protein>
    <submittedName>
        <fullName evidence="8">Cytochrome P450</fullName>
    </submittedName>
</protein>
<reference evidence="8 9" key="1">
    <citation type="submission" date="2018-03" db="EMBL/GenBank/DDBJ databases">
        <title>Genomic Encyclopedia of Type Strains, Phase III (KMG-III): the genomes of soil and plant-associated and newly described type strains.</title>
        <authorList>
            <person name="Whitman W."/>
        </authorList>
    </citation>
    <scope>NUCLEOTIDE SEQUENCE [LARGE SCALE GENOMIC DNA]</scope>
    <source>
        <strain evidence="8 9">CGMCC 4.7104</strain>
    </source>
</reference>
<dbReference type="OrthoDB" id="4133219at2"/>
<name>A0A2T0N7P8_9ACTN</name>
<keyword evidence="6 7" id="KW-0503">Monooxygenase</keyword>
<sequence length="406" mass="45038">MSSQSLFERILDPSGRADPYPLYERLRETPVARQEDGTYVVSTYREIVALLHDPRISSDRRNLAVAAEALDQNPSFIGLDPPEHDRLRRLAVRHFGPPHSPRVVEELRPAMLEITTRLIDGIADRGRVDLVDEVAYPLPVAMICRLLGVPEEDEPRFHAWTEKLVETLIPGEEGRAERERERQDVANELRGYLAGLAEEHGRQPGQDLLSGFVTYRGPEGGMTPQEVVSTAVLLLIAGHETTINLIANGMLTFLRRPDLLERLRADPGLIVPAVEELLRYEPPVHFLSSRVALDDITIAGVTIPAGAPVVLALAAGSRDPAHVSDPGRFDPCRLPNEHLGFGGGVHYCFGAPLARLEGQIMLAELVRRLRAPRLVTDPPPYRPSPVLRGPRHLLIQYDGVEPYLPT</sequence>
<dbReference type="Pfam" id="PF00067">
    <property type="entry name" value="p450"/>
    <property type="match status" value="1"/>
</dbReference>
<dbReference type="GO" id="GO:0020037">
    <property type="term" value="F:heme binding"/>
    <property type="evidence" value="ECO:0007669"/>
    <property type="project" value="InterPro"/>
</dbReference>
<dbReference type="InterPro" id="IPR002397">
    <property type="entry name" value="Cyt_P450_B"/>
</dbReference>
<dbReference type="PANTHER" id="PTHR46696">
    <property type="entry name" value="P450, PUTATIVE (EUROFUNG)-RELATED"/>
    <property type="match status" value="1"/>
</dbReference>
<dbReference type="Proteomes" id="UP000238312">
    <property type="component" value="Unassembled WGS sequence"/>
</dbReference>
<evidence type="ECO:0000256" key="6">
    <source>
        <dbReference type="ARBA" id="ARBA00023033"/>
    </source>
</evidence>
<dbReference type="PRINTS" id="PR00359">
    <property type="entry name" value="BP450"/>
</dbReference>
<dbReference type="GO" id="GO:0016705">
    <property type="term" value="F:oxidoreductase activity, acting on paired donors, with incorporation or reduction of molecular oxygen"/>
    <property type="evidence" value="ECO:0007669"/>
    <property type="project" value="InterPro"/>
</dbReference>
<accession>A0A2T0N7P8</accession>
<evidence type="ECO:0000256" key="4">
    <source>
        <dbReference type="ARBA" id="ARBA00023002"/>
    </source>
</evidence>
<dbReference type="InterPro" id="IPR036396">
    <property type="entry name" value="Cyt_P450_sf"/>
</dbReference>
<evidence type="ECO:0000256" key="3">
    <source>
        <dbReference type="ARBA" id="ARBA00022723"/>
    </source>
</evidence>
<dbReference type="Gene3D" id="1.10.630.10">
    <property type="entry name" value="Cytochrome P450"/>
    <property type="match status" value="1"/>
</dbReference>
<evidence type="ECO:0000313" key="8">
    <source>
        <dbReference type="EMBL" id="PRX68579.1"/>
    </source>
</evidence>
<evidence type="ECO:0000256" key="7">
    <source>
        <dbReference type="RuleBase" id="RU000461"/>
    </source>
</evidence>
<keyword evidence="9" id="KW-1185">Reference proteome</keyword>
<keyword evidence="2 7" id="KW-0349">Heme</keyword>
<dbReference type="RefSeq" id="WP_106236876.1">
    <property type="nucleotide sequence ID" value="NZ_JBFAIL010000002.1"/>
</dbReference>
<dbReference type="CDD" id="cd20625">
    <property type="entry name" value="CYP164-like"/>
    <property type="match status" value="1"/>
</dbReference>
<evidence type="ECO:0000256" key="1">
    <source>
        <dbReference type="ARBA" id="ARBA00010617"/>
    </source>
</evidence>
<dbReference type="InterPro" id="IPR017972">
    <property type="entry name" value="Cyt_P450_CS"/>
</dbReference>
<comment type="caution">
    <text evidence="8">The sequence shown here is derived from an EMBL/GenBank/DDBJ whole genome shotgun (WGS) entry which is preliminary data.</text>
</comment>
<dbReference type="GO" id="GO:0004497">
    <property type="term" value="F:monooxygenase activity"/>
    <property type="evidence" value="ECO:0007669"/>
    <property type="project" value="UniProtKB-KW"/>
</dbReference>
<gene>
    <name evidence="8" type="ORF">B0I32_103541</name>
</gene>
<organism evidence="8 9">
    <name type="scientific">Nonomuraea fuscirosea</name>
    <dbReference type="NCBI Taxonomy" id="1291556"/>
    <lineage>
        <taxon>Bacteria</taxon>
        <taxon>Bacillati</taxon>
        <taxon>Actinomycetota</taxon>
        <taxon>Actinomycetes</taxon>
        <taxon>Streptosporangiales</taxon>
        <taxon>Streptosporangiaceae</taxon>
        <taxon>Nonomuraea</taxon>
    </lineage>
</organism>
<proteinExistence type="inferred from homology"/>
<dbReference type="EMBL" id="PVNG01000003">
    <property type="protein sequence ID" value="PRX68579.1"/>
    <property type="molecule type" value="Genomic_DNA"/>
</dbReference>
<evidence type="ECO:0000313" key="9">
    <source>
        <dbReference type="Proteomes" id="UP000238312"/>
    </source>
</evidence>
<dbReference type="SUPFAM" id="SSF48264">
    <property type="entry name" value="Cytochrome P450"/>
    <property type="match status" value="1"/>
</dbReference>
<dbReference type="PROSITE" id="PS00086">
    <property type="entry name" value="CYTOCHROME_P450"/>
    <property type="match status" value="1"/>
</dbReference>